<evidence type="ECO:0000313" key="2">
    <source>
        <dbReference type="Proteomes" id="UP000290407"/>
    </source>
</evidence>
<keyword evidence="2" id="KW-1185">Reference proteome</keyword>
<dbReference type="RefSeq" id="WP_129606198.1">
    <property type="nucleotide sequence ID" value="NZ_SBLB01000012.1"/>
</dbReference>
<organism evidence="1 2">
    <name type="scientific">Spirosoma sordidisoli</name>
    <dbReference type="NCBI Taxonomy" id="2502893"/>
    <lineage>
        <taxon>Bacteria</taxon>
        <taxon>Pseudomonadati</taxon>
        <taxon>Bacteroidota</taxon>
        <taxon>Cytophagia</taxon>
        <taxon>Cytophagales</taxon>
        <taxon>Cytophagaceae</taxon>
        <taxon>Spirosoma</taxon>
    </lineage>
</organism>
<comment type="caution">
    <text evidence="1">The sequence shown here is derived from an EMBL/GenBank/DDBJ whole genome shotgun (WGS) entry which is preliminary data.</text>
</comment>
<evidence type="ECO:0000313" key="1">
    <source>
        <dbReference type="EMBL" id="RYC66736.1"/>
    </source>
</evidence>
<dbReference type="Proteomes" id="UP000290407">
    <property type="component" value="Unassembled WGS sequence"/>
</dbReference>
<gene>
    <name evidence="1" type="ORF">EQG79_28285</name>
</gene>
<proteinExistence type="predicted"/>
<name>A0A4Q2UD44_9BACT</name>
<dbReference type="AlphaFoldDB" id="A0A4Q2UD44"/>
<accession>A0A4Q2UD44</accession>
<sequence length="585" mass="70021">MAKEERKRKANGDVDFGSGPFDWKGFQWWRYTYVFHYLDPAFGYYRPYFNLNSHEDEKLNNLRQDPNFAEVELYRSPDQPPYDFYISYHNGMLRMLIDHFKEVFEERAFLEGHVPTNTFFTLILPKPLHHQLLNFINDFQLLSIRGLILEIIAIAQRKYVESVSFWERPEQQRIITTAGREAAQAIKLIDKIDDKAWLRGQRPAELLHVSFAFQDETIKISHPWLAKEFIESFKDQYDKFAYKNWRLDLERYPERFRENEIKAQFKYRLAKSLYNLLTKEGFFEVSDTAPYPNDLMLCIARIIEFALIPVGDFDETDDVKRRHIRNWLRRNEFEEGITYIDLPVDTDKLGRYFGDDLIKWSDDTKRADAISLALFLAKRFNLEHITVELAHIAQSLRRLTSAQGFQLLSDSRRGQSRFPEYNSLRKLIETLQEKRQLTSLSFRVEGDERQYQLEERLPLYLIESALKDYMETHKEEFENDIVKSTYNTLPDGGYQIQHHDRFNFPEERFSVRFTTAFYQYLLEQAPPADDEYMPSSRYYAIIAVMLQRTWFFYQQWDDERIIVEKVKRWHKSGTQPSTEQATEVQ</sequence>
<reference evidence="1 2" key="1">
    <citation type="submission" date="2019-01" db="EMBL/GenBank/DDBJ databases">
        <title>Spirosoma flava sp. nov., a propanil-degrading bacterium isolated from herbicide-contaminated soil.</title>
        <authorList>
            <person name="Zhang L."/>
            <person name="Jiang J.-D."/>
        </authorList>
    </citation>
    <scope>NUCLEOTIDE SEQUENCE [LARGE SCALE GENOMIC DNA]</scope>
    <source>
        <strain evidence="1 2">TY50</strain>
    </source>
</reference>
<dbReference type="EMBL" id="SBLB01000012">
    <property type="protein sequence ID" value="RYC66736.1"/>
    <property type="molecule type" value="Genomic_DNA"/>
</dbReference>
<protein>
    <submittedName>
        <fullName evidence="1">Uncharacterized protein</fullName>
    </submittedName>
</protein>